<dbReference type="PANTHER" id="PTHR42790">
    <property type="entry name" value="AMINOTRANSFERASE"/>
    <property type="match status" value="1"/>
</dbReference>
<dbReference type="FunFam" id="3.90.1150.10:FF:000166">
    <property type="entry name" value="Kynurenine/alpha-aminoadipate aminotransferase, mitochondrial"/>
    <property type="match status" value="1"/>
</dbReference>
<dbReference type="Gene3D" id="3.40.640.10">
    <property type="entry name" value="Type I PLP-dependent aspartate aminotransferase-like (Major domain)"/>
    <property type="match status" value="1"/>
</dbReference>
<keyword evidence="6" id="KW-0808">Transferase</keyword>
<keyword evidence="5" id="KW-0032">Aminotransferase</keyword>
<dbReference type="GO" id="GO:1901605">
    <property type="term" value="P:alpha-amino acid metabolic process"/>
    <property type="evidence" value="ECO:0007669"/>
    <property type="project" value="TreeGrafter"/>
</dbReference>
<gene>
    <name evidence="9" type="ORF">DFR38_10830</name>
</gene>
<dbReference type="Proteomes" id="UP000248395">
    <property type="component" value="Unassembled WGS sequence"/>
</dbReference>
<dbReference type="OrthoDB" id="9804020at2"/>
<evidence type="ECO:0000256" key="1">
    <source>
        <dbReference type="ARBA" id="ARBA00001933"/>
    </source>
</evidence>
<reference evidence="9 10" key="1">
    <citation type="submission" date="2018-05" db="EMBL/GenBank/DDBJ databases">
        <title>Genomic Encyclopedia of Type Strains, Phase IV (KMG-IV): sequencing the most valuable type-strain genomes for metagenomic binning, comparative biology and taxonomic classification.</title>
        <authorList>
            <person name="Goeker M."/>
        </authorList>
    </citation>
    <scope>NUCLEOTIDE SEQUENCE [LARGE SCALE GENOMIC DNA]</scope>
    <source>
        <strain evidence="9 10">DSM 25134</strain>
    </source>
</reference>
<dbReference type="InterPro" id="IPR050859">
    <property type="entry name" value="Class-I_PLP-dep_aminotransf"/>
</dbReference>
<comment type="subunit">
    <text evidence="3">Homodimer.</text>
</comment>
<dbReference type="Gene3D" id="3.90.1150.10">
    <property type="entry name" value="Aspartate Aminotransferase, domain 1"/>
    <property type="match status" value="1"/>
</dbReference>
<evidence type="ECO:0000313" key="9">
    <source>
        <dbReference type="EMBL" id="PXX47944.1"/>
    </source>
</evidence>
<comment type="similarity">
    <text evidence="2">Belongs to the class-I pyridoxal-phosphate-dependent aminotransferase family.</text>
</comment>
<protein>
    <recommendedName>
        <fullName evidence="4">Putative 8-amino-7-oxononanoate synthase</fullName>
    </recommendedName>
</protein>
<dbReference type="RefSeq" id="WP_110313339.1">
    <property type="nucleotide sequence ID" value="NZ_QJKC01000008.1"/>
</dbReference>
<keyword evidence="7" id="KW-0663">Pyridoxal phosphate</keyword>
<comment type="caution">
    <text evidence="9">The sequence shown here is derived from an EMBL/GenBank/DDBJ whole genome shotgun (WGS) entry which is preliminary data.</text>
</comment>
<evidence type="ECO:0000256" key="2">
    <source>
        <dbReference type="ARBA" id="ARBA00007441"/>
    </source>
</evidence>
<evidence type="ECO:0000256" key="6">
    <source>
        <dbReference type="ARBA" id="ARBA00022679"/>
    </source>
</evidence>
<dbReference type="GO" id="GO:0008483">
    <property type="term" value="F:transaminase activity"/>
    <property type="evidence" value="ECO:0007669"/>
    <property type="project" value="UniProtKB-KW"/>
</dbReference>
<dbReference type="GO" id="GO:0030170">
    <property type="term" value="F:pyridoxal phosphate binding"/>
    <property type="evidence" value="ECO:0007669"/>
    <property type="project" value="InterPro"/>
</dbReference>
<dbReference type="InterPro" id="IPR015421">
    <property type="entry name" value="PyrdxlP-dep_Trfase_major"/>
</dbReference>
<dbReference type="CDD" id="cd00609">
    <property type="entry name" value="AAT_like"/>
    <property type="match status" value="1"/>
</dbReference>
<dbReference type="GO" id="GO:0003677">
    <property type="term" value="F:DNA binding"/>
    <property type="evidence" value="ECO:0007669"/>
    <property type="project" value="UniProtKB-KW"/>
</dbReference>
<evidence type="ECO:0000256" key="4">
    <source>
        <dbReference type="ARBA" id="ARBA00021531"/>
    </source>
</evidence>
<dbReference type="InterPro" id="IPR015424">
    <property type="entry name" value="PyrdxlP-dep_Trfase"/>
</dbReference>
<sequence>MFSERIERLMGSLIREILAAAQRPEVISFAGGLPAASCLPQLDFSGLPPDLAQYGTTEGEPQLRELIAAQARALGLQCSAEQVLVLSGSQQAIDLASKLFIDPGTPVLTEGPTYLAALQSFKLFGAAITAVAQENGQLPPAKLEQALRTAKPRLTYLIPSFQNPSGACYSEENRRALAEVIDAHGLPVYEDDPYRALSYDGEAPAPLVSHLKNTPWIYAGSFSKTLAPGLRIGYLIASPELYPHLVKLKQSTDLHSNRPGQWFIAQQLADPAFPAHLQSLRDTYRVGRDAMQAALEKHFADLADWQVPKGGLFFWLTLKQPQDTRELLKTALAECNVAFMPGEPFYPNPQDGIGHLRLNFSHAAVDRIEEGIARLAELVRAAHR</sequence>
<comment type="cofactor">
    <cofactor evidence="1">
        <name>pyridoxal 5'-phosphate</name>
        <dbReference type="ChEBI" id="CHEBI:597326"/>
    </cofactor>
</comment>
<evidence type="ECO:0000259" key="8">
    <source>
        <dbReference type="Pfam" id="PF00155"/>
    </source>
</evidence>
<dbReference type="FunFam" id="3.40.640.10:FF:000053">
    <property type="entry name" value="Aminotransferase, class I"/>
    <property type="match status" value="1"/>
</dbReference>
<accession>A0A318JH82</accession>
<evidence type="ECO:0000313" key="10">
    <source>
        <dbReference type="Proteomes" id="UP000248395"/>
    </source>
</evidence>
<dbReference type="Pfam" id="PF00155">
    <property type="entry name" value="Aminotran_1_2"/>
    <property type="match status" value="1"/>
</dbReference>
<name>A0A318JH82_9NEIS</name>
<dbReference type="PANTHER" id="PTHR42790:SF19">
    <property type="entry name" value="KYNURENINE_ALPHA-AMINOADIPATE AMINOTRANSFERASE, MITOCHONDRIAL"/>
    <property type="match status" value="1"/>
</dbReference>
<evidence type="ECO:0000256" key="3">
    <source>
        <dbReference type="ARBA" id="ARBA00011738"/>
    </source>
</evidence>
<proteinExistence type="inferred from homology"/>
<evidence type="ECO:0000256" key="7">
    <source>
        <dbReference type="ARBA" id="ARBA00022898"/>
    </source>
</evidence>
<dbReference type="InterPro" id="IPR004839">
    <property type="entry name" value="Aminotransferase_I/II_large"/>
</dbReference>
<dbReference type="AlphaFoldDB" id="A0A318JH82"/>
<dbReference type="EMBL" id="QJKC01000008">
    <property type="protein sequence ID" value="PXX47944.1"/>
    <property type="molecule type" value="Genomic_DNA"/>
</dbReference>
<dbReference type="SUPFAM" id="SSF53383">
    <property type="entry name" value="PLP-dependent transferases"/>
    <property type="match status" value="1"/>
</dbReference>
<evidence type="ECO:0000256" key="5">
    <source>
        <dbReference type="ARBA" id="ARBA00022576"/>
    </source>
</evidence>
<keyword evidence="9" id="KW-0238">DNA-binding</keyword>
<keyword evidence="10" id="KW-1185">Reference proteome</keyword>
<organism evidence="9 10">
    <name type="scientific">Aquitalea magnusonii</name>
    <dbReference type="NCBI Taxonomy" id="332411"/>
    <lineage>
        <taxon>Bacteria</taxon>
        <taxon>Pseudomonadati</taxon>
        <taxon>Pseudomonadota</taxon>
        <taxon>Betaproteobacteria</taxon>
        <taxon>Neisseriales</taxon>
        <taxon>Chromobacteriaceae</taxon>
        <taxon>Aquitalea</taxon>
    </lineage>
</organism>
<feature type="domain" description="Aminotransferase class I/classII large" evidence="8">
    <location>
        <begin position="49"/>
        <end position="372"/>
    </location>
</feature>
<dbReference type="InterPro" id="IPR015422">
    <property type="entry name" value="PyrdxlP-dep_Trfase_small"/>
</dbReference>